<keyword evidence="1" id="KW-0472">Membrane</keyword>
<evidence type="ECO:0000313" key="3">
    <source>
        <dbReference type="EMBL" id="CDQ43517.1"/>
    </source>
</evidence>
<reference evidence="3" key="2">
    <citation type="submission" date="2015-09" db="EMBL/GenBank/DDBJ databases">
        <title>Draft genome sequence of Mycobacterium neoaurum DSM 44074.</title>
        <authorList>
            <person name="Croce O."/>
            <person name="Robert C."/>
            <person name="Raoult D."/>
            <person name="Drancourt M."/>
        </authorList>
    </citation>
    <scope>NUCLEOTIDE SEQUENCE</scope>
    <source>
        <strain evidence="3">DSM 44074</strain>
    </source>
</reference>
<evidence type="ECO:0000259" key="2">
    <source>
        <dbReference type="Pfam" id="PF26604"/>
    </source>
</evidence>
<keyword evidence="1" id="KW-0812">Transmembrane</keyword>
<dbReference type="InterPro" id="IPR058058">
    <property type="entry name" value="CBU_0592-like"/>
</dbReference>
<feature type="domain" description="CBU-0592-like" evidence="2">
    <location>
        <begin position="5"/>
        <end position="76"/>
    </location>
</feature>
<protein>
    <recommendedName>
        <fullName evidence="2">CBU-0592-like domain-containing protein</fullName>
    </recommendedName>
</protein>
<reference evidence="3" key="1">
    <citation type="submission" date="2014-05" db="EMBL/GenBank/DDBJ databases">
        <authorList>
            <person name="Urmite Genomes"/>
        </authorList>
    </citation>
    <scope>NUCLEOTIDE SEQUENCE</scope>
    <source>
        <strain evidence="3">DSM 44074</strain>
    </source>
</reference>
<accession>A0AAV2WHZ3</accession>
<dbReference type="AlphaFoldDB" id="A0AAV2WHZ3"/>
<gene>
    <name evidence="3" type="ORF">BN1047_01384</name>
</gene>
<dbReference type="EMBL" id="LK021337">
    <property type="protein sequence ID" value="CDQ43517.1"/>
    <property type="molecule type" value="Genomic_DNA"/>
</dbReference>
<evidence type="ECO:0000256" key="1">
    <source>
        <dbReference type="SAM" id="Phobius"/>
    </source>
</evidence>
<organism evidence="3 4">
    <name type="scientific">Mycolicibacterium neoaurum</name>
    <name type="common">Mycobacterium neoaurum</name>
    <dbReference type="NCBI Taxonomy" id="1795"/>
    <lineage>
        <taxon>Bacteria</taxon>
        <taxon>Bacillati</taxon>
        <taxon>Actinomycetota</taxon>
        <taxon>Actinomycetes</taxon>
        <taxon>Mycobacteriales</taxon>
        <taxon>Mycobacteriaceae</taxon>
        <taxon>Mycolicibacterium</taxon>
    </lineage>
</organism>
<name>A0AAV2WHZ3_MYCNE</name>
<sequence length="118" mass="12340">MIAATLGWFGAAGTLFAYLAVSRGWLGGKSRRYAALNITGGLMAGAAAAMYGAWPSAASNLVWAMIGVASMATHLREVRHHRLVLVSTVPAPRYSLRRVITAPGTQVAPVAAEVQTCT</sequence>
<feature type="transmembrane region" description="Helical" evidence="1">
    <location>
        <begin position="6"/>
        <end position="26"/>
    </location>
</feature>
<dbReference type="Pfam" id="PF26604">
    <property type="entry name" value="CBU_0592"/>
    <property type="match status" value="1"/>
</dbReference>
<keyword evidence="1" id="KW-1133">Transmembrane helix</keyword>
<dbReference type="Proteomes" id="UP000028864">
    <property type="component" value="Unassembled WGS sequence"/>
</dbReference>
<feature type="transmembrane region" description="Helical" evidence="1">
    <location>
        <begin position="33"/>
        <end position="51"/>
    </location>
</feature>
<evidence type="ECO:0000313" key="4">
    <source>
        <dbReference type="Proteomes" id="UP000028864"/>
    </source>
</evidence>
<proteinExistence type="predicted"/>